<proteinExistence type="predicted"/>
<keyword evidence="2" id="KW-1185">Reference proteome</keyword>
<dbReference type="RefSeq" id="WP_012702233.1">
    <property type="nucleotide sequence ID" value="NC_012560.1"/>
</dbReference>
<dbReference type="KEGG" id="avn:Avin_37120"/>
<dbReference type="GeneID" id="88186694"/>
<dbReference type="OrthoDB" id="6902825at2"/>
<reference evidence="1 2" key="1">
    <citation type="journal article" date="2009" name="J. Bacteriol.">
        <title>Genome sequence of Azotobacter vinelandii, an obligate aerobe specialized to support diverse anaerobic metabolic processes.</title>
        <authorList>
            <person name="Setubal J.C."/>
            <person name="dos Santos P."/>
            <person name="Goldman B.S."/>
            <person name="Ertesvag H."/>
            <person name="Espin G."/>
            <person name="Rubio L.M."/>
            <person name="Valla S."/>
            <person name="Almeida N.F."/>
            <person name="Balasubramanian D."/>
            <person name="Cromes L."/>
            <person name="Curatti L."/>
            <person name="Du Z."/>
            <person name="Godsy E."/>
            <person name="Goodner B."/>
            <person name="Hellner-Burris K."/>
            <person name="Hernandez J.A."/>
            <person name="Houmiel K."/>
            <person name="Imperial J."/>
            <person name="Kennedy C."/>
            <person name="Larson T.J."/>
            <person name="Latreille P."/>
            <person name="Ligon L.S."/>
            <person name="Lu J."/>
            <person name="Maerk M."/>
            <person name="Miller N.M."/>
            <person name="Norton S."/>
            <person name="O'Carroll I.P."/>
            <person name="Paulsen I."/>
            <person name="Raulfs E.C."/>
            <person name="Roemer R."/>
            <person name="Rosser J."/>
            <person name="Segura D."/>
            <person name="Slater S."/>
            <person name="Stricklin S.L."/>
            <person name="Studholme D.J."/>
            <person name="Sun J."/>
            <person name="Viana C.J."/>
            <person name="Wallin E."/>
            <person name="Wang B."/>
            <person name="Wheeler C."/>
            <person name="Zhu H."/>
            <person name="Dean D.R."/>
            <person name="Dixon R."/>
            <person name="Wood D."/>
        </authorList>
    </citation>
    <scope>NUCLEOTIDE SEQUENCE [LARGE SCALE GENOMIC DNA]</scope>
    <source>
        <strain evidence="2">DJ / ATCC BAA-1303</strain>
    </source>
</reference>
<name>C1DRY3_AZOVD</name>
<sequence>MTFDKRAFDSLLEQAWRHADQAATLNDPTLYREAFMAMCQAMAMLSEEAEDWREQVARATEEYTRTEGI</sequence>
<gene>
    <name evidence="1" type="ordered locus">Avin_37120</name>
</gene>
<dbReference type="eggNOG" id="ENOG502ZDKK">
    <property type="taxonomic scope" value="Bacteria"/>
</dbReference>
<dbReference type="AlphaFoldDB" id="C1DRY3"/>
<dbReference type="EnsemblBacteria" id="ACO79858">
    <property type="protein sequence ID" value="ACO79858"/>
    <property type="gene ID" value="Avin_37120"/>
</dbReference>
<dbReference type="HOGENOM" id="CLU_203277_0_0_6"/>
<organism evidence="1 2">
    <name type="scientific">Azotobacter vinelandii (strain DJ / ATCC BAA-1303)</name>
    <dbReference type="NCBI Taxonomy" id="322710"/>
    <lineage>
        <taxon>Bacteria</taxon>
        <taxon>Pseudomonadati</taxon>
        <taxon>Pseudomonadota</taxon>
        <taxon>Gammaproteobacteria</taxon>
        <taxon>Pseudomonadales</taxon>
        <taxon>Pseudomonadaceae</taxon>
        <taxon>Azotobacter</taxon>
    </lineage>
</organism>
<evidence type="ECO:0000313" key="2">
    <source>
        <dbReference type="Proteomes" id="UP000002424"/>
    </source>
</evidence>
<accession>C1DRY3</accession>
<protein>
    <submittedName>
        <fullName evidence="1">Uncharacterized protein</fullName>
    </submittedName>
</protein>
<dbReference type="Proteomes" id="UP000002424">
    <property type="component" value="Chromosome"/>
</dbReference>
<dbReference type="EMBL" id="CP001157">
    <property type="protein sequence ID" value="ACO79858.1"/>
    <property type="molecule type" value="Genomic_DNA"/>
</dbReference>
<dbReference type="STRING" id="322710.Avin_37120"/>
<evidence type="ECO:0000313" key="1">
    <source>
        <dbReference type="EMBL" id="ACO79858.1"/>
    </source>
</evidence>